<proteinExistence type="predicted"/>
<dbReference type="InterPro" id="IPR024628">
    <property type="entry name" value="Sulfotransferase_Stf0_dom"/>
</dbReference>
<dbReference type="RefSeq" id="WP_184165733.1">
    <property type="nucleotide sequence ID" value="NZ_JACHLN010000002.1"/>
</dbReference>
<dbReference type="Gene3D" id="3.40.50.300">
    <property type="entry name" value="P-loop containing nucleotide triphosphate hydrolases"/>
    <property type="match status" value="1"/>
</dbReference>
<dbReference type="GO" id="GO:0016740">
    <property type="term" value="F:transferase activity"/>
    <property type="evidence" value="ECO:0007669"/>
    <property type="project" value="UniProtKB-KW"/>
</dbReference>
<dbReference type="SUPFAM" id="SSF52540">
    <property type="entry name" value="P-loop containing nucleoside triphosphate hydrolases"/>
    <property type="match status" value="1"/>
</dbReference>
<reference evidence="2 3" key="1">
    <citation type="submission" date="2020-08" db="EMBL/GenBank/DDBJ databases">
        <title>Functional genomics of gut bacteria from endangered species of beetles.</title>
        <authorList>
            <person name="Carlos-Shanley C."/>
        </authorList>
    </citation>
    <scope>NUCLEOTIDE SEQUENCE [LARGE SCALE GENOMIC DNA]</scope>
    <source>
        <strain evidence="2 3">S00224</strain>
    </source>
</reference>
<dbReference type="EMBL" id="JACHLN010000002">
    <property type="protein sequence ID" value="MBB4838742.1"/>
    <property type="molecule type" value="Genomic_DNA"/>
</dbReference>
<sequence>MRGYALCGEPRSGTTFLKQAIASTGVLGHPFEWFHPRFEAQLGKGESLLDMMMARASSDNGVYGLKIFSVHARVADRWRWVSDLPNLSFVHITRADLLDQAISLARAAQTSRYESSAGEARPAAYDRAQITATLKDIARGQARWSVWFATHGIRPLSISYDEIVDKPQDVVTRIADLVGVSDVQIDWSKVSGRVMRDELSAEWKQRYLAEAGPVDRIAELEDGSLPGIARSVLRALR</sequence>
<dbReference type="InterPro" id="IPR015124">
    <property type="entry name" value="Stf0"/>
</dbReference>
<evidence type="ECO:0000313" key="2">
    <source>
        <dbReference type="EMBL" id="MBB4838742.1"/>
    </source>
</evidence>
<feature type="domain" description="Sulphotransferase Stf0" evidence="1">
    <location>
        <begin position="4"/>
        <end position="209"/>
    </location>
</feature>
<evidence type="ECO:0000313" key="3">
    <source>
        <dbReference type="Proteomes" id="UP000575241"/>
    </source>
</evidence>
<dbReference type="PIRSF" id="PIRSF021497">
    <property type="entry name" value="Sulphotransferase_Stf0"/>
    <property type="match status" value="1"/>
</dbReference>
<gene>
    <name evidence="2" type="ORF">HNP52_001811</name>
</gene>
<dbReference type="Pfam" id="PF09037">
    <property type="entry name" value="Sulphotransf"/>
    <property type="match status" value="1"/>
</dbReference>
<comment type="caution">
    <text evidence="2">The sequence shown here is derived from an EMBL/GenBank/DDBJ whole genome shotgun (WGS) entry which is preliminary data.</text>
</comment>
<keyword evidence="2" id="KW-0808">Transferase</keyword>
<name>A0A7W7NSC9_9SPHN</name>
<evidence type="ECO:0000259" key="1">
    <source>
        <dbReference type="Pfam" id="PF09037"/>
    </source>
</evidence>
<dbReference type="Proteomes" id="UP000575241">
    <property type="component" value="Unassembled WGS sequence"/>
</dbReference>
<organism evidence="2 3">
    <name type="scientific">Sphingomonas kyeonggiensis</name>
    <dbReference type="NCBI Taxonomy" id="1268553"/>
    <lineage>
        <taxon>Bacteria</taxon>
        <taxon>Pseudomonadati</taxon>
        <taxon>Pseudomonadota</taxon>
        <taxon>Alphaproteobacteria</taxon>
        <taxon>Sphingomonadales</taxon>
        <taxon>Sphingomonadaceae</taxon>
        <taxon>Sphingomonas</taxon>
    </lineage>
</organism>
<protein>
    <submittedName>
        <fullName evidence="2">LPS sulfotransferase NodH</fullName>
    </submittedName>
</protein>
<dbReference type="AlphaFoldDB" id="A0A7W7NSC9"/>
<accession>A0A7W7NSC9</accession>
<dbReference type="InterPro" id="IPR027417">
    <property type="entry name" value="P-loop_NTPase"/>
</dbReference>
<keyword evidence="3" id="KW-1185">Reference proteome</keyword>